<feature type="transmembrane region" description="Helical" evidence="1">
    <location>
        <begin position="184"/>
        <end position="202"/>
    </location>
</feature>
<feature type="transmembrane region" description="Helical" evidence="1">
    <location>
        <begin position="240"/>
        <end position="258"/>
    </location>
</feature>
<dbReference type="Pfam" id="PF04240">
    <property type="entry name" value="Caroten_synth"/>
    <property type="match status" value="1"/>
</dbReference>
<keyword evidence="1" id="KW-0812">Transmembrane</keyword>
<dbReference type="PANTHER" id="PTHR39419:SF1">
    <property type="entry name" value="SLL0814 PROTEIN"/>
    <property type="match status" value="1"/>
</dbReference>
<feature type="transmembrane region" description="Helical" evidence="1">
    <location>
        <begin position="214"/>
        <end position="234"/>
    </location>
</feature>
<comment type="caution">
    <text evidence="2">The sequence shown here is derived from an EMBL/GenBank/DDBJ whole genome shotgun (WGS) entry which is preliminary data.</text>
</comment>
<dbReference type="RefSeq" id="WP_345424679.1">
    <property type="nucleotide sequence ID" value="NZ_BAABGT010000089.1"/>
</dbReference>
<feature type="transmembrane region" description="Helical" evidence="1">
    <location>
        <begin position="131"/>
        <end position="150"/>
    </location>
</feature>
<name>A0ABP8S005_9PSEU</name>
<dbReference type="Proteomes" id="UP001501598">
    <property type="component" value="Unassembled WGS sequence"/>
</dbReference>
<feature type="transmembrane region" description="Helical" evidence="1">
    <location>
        <begin position="39"/>
        <end position="57"/>
    </location>
</feature>
<proteinExistence type="predicted"/>
<dbReference type="PANTHER" id="PTHR39419">
    <property type="entry name" value="SLL0814 PROTEIN"/>
    <property type="match status" value="1"/>
</dbReference>
<feature type="transmembrane region" description="Helical" evidence="1">
    <location>
        <begin position="98"/>
        <end position="119"/>
    </location>
</feature>
<keyword evidence="1" id="KW-1133">Transmembrane helix</keyword>
<reference evidence="3" key="1">
    <citation type="journal article" date="2019" name="Int. J. Syst. Evol. Microbiol.">
        <title>The Global Catalogue of Microorganisms (GCM) 10K type strain sequencing project: providing services to taxonomists for standard genome sequencing and annotation.</title>
        <authorList>
            <consortium name="The Broad Institute Genomics Platform"/>
            <consortium name="The Broad Institute Genome Sequencing Center for Infectious Disease"/>
            <person name="Wu L."/>
            <person name="Ma J."/>
        </authorList>
    </citation>
    <scope>NUCLEOTIDE SEQUENCE [LARGE SCALE GENOMIC DNA]</scope>
    <source>
        <strain evidence="3">JCM 17906</strain>
    </source>
</reference>
<accession>A0ABP8S005</accession>
<organism evidence="2 3">
    <name type="scientific">Pseudonocardia xishanensis</name>
    <dbReference type="NCBI Taxonomy" id="630995"/>
    <lineage>
        <taxon>Bacteria</taxon>
        <taxon>Bacillati</taxon>
        <taxon>Actinomycetota</taxon>
        <taxon>Actinomycetes</taxon>
        <taxon>Pseudonocardiales</taxon>
        <taxon>Pseudonocardiaceae</taxon>
        <taxon>Pseudonocardia</taxon>
    </lineage>
</organism>
<sequence>MHSPLGIRPHRMRPADATTWSLVAAAVLVQIAYPLTAESWRTPVTVLSVVVFAAASLADAGRVHGLRGVVVLVAVAGGGGLLAESVGLATGFPFGQYAYADTLGPTAFGVPLVVPLAWLMMAWPALVVGRALAASPLAVVAVGGPALATWDLFLDPQMVDAGHWAWAHPTPALPLVPGVPLTNFGGWVVVSVAIVAALHALLDRPARPTVTSGPAAALYLWVYGSSVLGHLVFFDRPGSALVGGLAMGLVAIPFALRLR</sequence>
<keyword evidence="3" id="KW-1185">Reference proteome</keyword>
<evidence type="ECO:0000313" key="3">
    <source>
        <dbReference type="Proteomes" id="UP001501598"/>
    </source>
</evidence>
<keyword evidence="1" id="KW-0472">Membrane</keyword>
<dbReference type="EMBL" id="BAABGT010000089">
    <property type="protein sequence ID" value="GAA4555126.1"/>
    <property type="molecule type" value="Genomic_DNA"/>
</dbReference>
<gene>
    <name evidence="2" type="ORF">GCM10023175_54870</name>
</gene>
<evidence type="ECO:0000256" key="1">
    <source>
        <dbReference type="SAM" id="Phobius"/>
    </source>
</evidence>
<dbReference type="InterPro" id="IPR007354">
    <property type="entry name" value="CruF-like"/>
</dbReference>
<evidence type="ECO:0000313" key="2">
    <source>
        <dbReference type="EMBL" id="GAA4555126.1"/>
    </source>
</evidence>
<feature type="transmembrane region" description="Helical" evidence="1">
    <location>
        <begin position="12"/>
        <end position="33"/>
    </location>
</feature>
<feature type="transmembrane region" description="Helical" evidence="1">
    <location>
        <begin position="69"/>
        <end position="92"/>
    </location>
</feature>
<protein>
    <submittedName>
        <fullName evidence="2">Carotenoid biosynthesis protein</fullName>
    </submittedName>
</protein>